<dbReference type="Pfam" id="PF22818">
    <property type="entry name" value="ApeI-like"/>
    <property type="match status" value="1"/>
</dbReference>
<dbReference type="CDD" id="cd00493">
    <property type="entry name" value="FabA_FabZ"/>
    <property type="match status" value="1"/>
</dbReference>
<dbReference type="EMBL" id="VTUZ01000026">
    <property type="protein sequence ID" value="KAA1004729.1"/>
    <property type="molecule type" value="Genomic_DNA"/>
</dbReference>
<protein>
    <submittedName>
        <fullName evidence="4">AMP-binding protein</fullName>
    </submittedName>
</protein>
<keyword evidence="5" id="KW-1185">Reference proteome</keyword>
<dbReference type="SUPFAM" id="SSF54637">
    <property type="entry name" value="Thioesterase/thiol ester dehydrase-isomerase"/>
    <property type="match status" value="1"/>
</dbReference>
<dbReference type="InterPro" id="IPR045851">
    <property type="entry name" value="AMP-bd_C_sf"/>
</dbReference>
<sequence>MIALHDLLSAADEAAAPVCRDGNAVLDRAAFRARVAALIALLQTRTEPRYALCIDDPFDFACALFALFACGKEPVLPANATPGYLADLAGAYDVVLTDADLPPFTPDTSAANADPLAAHAARRAYPIDPQAPLTLYTSGSSGRPKPIRKTLAQFDAEVHTLEQQWGALLGDATMLASVPHHHIYGLLFRVLWPLAAGRAFDRAISFDPLHLQSRIAQCGATVVVSTPAQLSRWPALPGFASLTPVPRAFFSSGGPLALEAARHYAVAYGAAPLEIYGSTETGGIAWRQQDRTDAWEPVTGVEVRRDEDGALNVRSPHLGHPGWHRTDDRITCDAHGRFRLQGRLDRVLKLDGKRVSLAELEARLALHPYVAQAAIVPLEGASRERAGAVVALTEAGGAALRDEGRVLLARTLRRHLANYFDVVVLPRHWRFRLTLPFDARGKLPVSAVAAAFDARAEGMDVLAETRSGDTLHYELRVPRTLAHFAGHFPGLPILPGVVQLDWAIRLAADHLPAVRAVASIDRLKFMAPVLPGAVLKLTLAHDAARRRVQFAYRMDGRECAAGVIVYREPA</sequence>
<evidence type="ECO:0000256" key="1">
    <source>
        <dbReference type="ARBA" id="ARBA00006432"/>
    </source>
</evidence>
<organism evidence="4 5">
    <name type="scientific">Paraburkholderia panacisoli</name>
    <dbReference type="NCBI Taxonomy" id="2603818"/>
    <lineage>
        <taxon>Bacteria</taxon>
        <taxon>Pseudomonadati</taxon>
        <taxon>Pseudomonadota</taxon>
        <taxon>Betaproteobacteria</taxon>
        <taxon>Burkholderiales</taxon>
        <taxon>Burkholderiaceae</taxon>
        <taxon>Paraburkholderia</taxon>
    </lineage>
</organism>
<evidence type="ECO:0000259" key="3">
    <source>
        <dbReference type="Pfam" id="PF22818"/>
    </source>
</evidence>
<feature type="domain" description="ApeI dehydratase-like" evidence="3">
    <location>
        <begin position="465"/>
        <end position="562"/>
    </location>
</feature>
<dbReference type="Gene3D" id="3.40.50.12780">
    <property type="entry name" value="N-terminal domain of ligase-like"/>
    <property type="match status" value="1"/>
</dbReference>
<dbReference type="InterPro" id="IPR042099">
    <property type="entry name" value="ANL_N_sf"/>
</dbReference>
<evidence type="ECO:0000313" key="5">
    <source>
        <dbReference type="Proteomes" id="UP000325273"/>
    </source>
</evidence>
<dbReference type="Pfam" id="PF00501">
    <property type="entry name" value="AMP-binding"/>
    <property type="match status" value="1"/>
</dbReference>
<reference evidence="4 5" key="1">
    <citation type="submission" date="2019-08" db="EMBL/GenBank/DDBJ databases">
        <title>Paraburkholderia sp. DCY113.</title>
        <authorList>
            <person name="Kang J."/>
        </authorList>
    </citation>
    <scope>NUCLEOTIDE SEQUENCE [LARGE SCALE GENOMIC DNA]</scope>
    <source>
        <strain evidence="4 5">DCY113</strain>
    </source>
</reference>
<dbReference type="InterPro" id="IPR000873">
    <property type="entry name" value="AMP-dep_synth/lig_dom"/>
</dbReference>
<dbReference type="GO" id="GO:0006631">
    <property type="term" value="P:fatty acid metabolic process"/>
    <property type="evidence" value="ECO:0007669"/>
    <property type="project" value="TreeGrafter"/>
</dbReference>
<dbReference type="GO" id="GO:0031956">
    <property type="term" value="F:medium-chain fatty acid-CoA ligase activity"/>
    <property type="evidence" value="ECO:0007669"/>
    <property type="project" value="TreeGrafter"/>
</dbReference>
<dbReference type="AlphaFoldDB" id="A0A5B0GQK4"/>
<dbReference type="RefSeq" id="WP_149673675.1">
    <property type="nucleotide sequence ID" value="NZ_VTUZ01000026.1"/>
</dbReference>
<dbReference type="InterPro" id="IPR054545">
    <property type="entry name" value="ApeI-like"/>
</dbReference>
<dbReference type="PANTHER" id="PTHR43201:SF8">
    <property type="entry name" value="ACYL-COA SYNTHETASE FAMILY MEMBER 3"/>
    <property type="match status" value="1"/>
</dbReference>
<dbReference type="Gene3D" id="3.10.129.10">
    <property type="entry name" value="Hotdog Thioesterase"/>
    <property type="match status" value="1"/>
</dbReference>
<evidence type="ECO:0000259" key="2">
    <source>
        <dbReference type="Pfam" id="PF00501"/>
    </source>
</evidence>
<dbReference type="Gene3D" id="3.30.300.30">
    <property type="match status" value="1"/>
</dbReference>
<dbReference type="Proteomes" id="UP000325273">
    <property type="component" value="Unassembled WGS sequence"/>
</dbReference>
<comment type="similarity">
    <text evidence="1">Belongs to the ATP-dependent AMP-binding enzyme family.</text>
</comment>
<dbReference type="SUPFAM" id="SSF56801">
    <property type="entry name" value="Acetyl-CoA synthetase-like"/>
    <property type="match status" value="1"/>
</dbReference>
<feature type="domain" description="AMP-dependent synthetase/ligase" evidence="2">
    <location>
        <begin position="121"/>
        <end position="292"/>
    </location>
</feature>
<accession>A0A5B0GQK4</accession>
<dbReference type="InterPro" id="IPR029069">
    <property type="entry name" value="HotDog_dom_sf"/>
</dbReference>
<gene>
    <name evidence="4" type="ORF">FVF58_31500</name>
</gene>
<name>A0A5B0GQK4_9BURK</name>
<proteinExistence type="inferred from homology"/>
<evidence type="ECO:0000313" key="4">
    <source>
        <dbReference type="EMBL" id="KAA1004729.1"/>
    </source>
</evidence>
<dbReference type="PANTHER" id="PTHR43201">
    <property type="entry name" value="ACYL-COA SYNTHETASE"/>
    <property type="match status" value="1"/>
</dbReference>
<comment type="caution">
    <text evidence="4">The sequence shown here is derived from an EMBL/GenBank/DDBJ whole genome shotgun (WGS) entry which is preliminary data.</text>
</comment>